<gene>
    <name evidence="4" type="ORF">BCHO_1650</name>
</gene>
<dbReference type="RefSeq" id="WP_024540705.1">
    <property type="nucleotide sequence ID" value="NZ_JBQKLO010000011.1"/>
</dbReference>
<keyword evidence="2" id="KW-0012">Acyltransferase</keyword>
<sequence>MMPMFVRHATLDDLDALSSIESACFPPKEAADIERLANRIETYPEHFWLLVNPDADASDACFPAHLADGMLVSFINGMTTNVADLTDAMYEQANLHDEDGSWQMILGVDTAPVYQHRGCAAYLMRRVILDSAIAHRAGIVLACKERLIGFYQGFGFVNEGPSASTHGNAIWYQMRLRLGRQADGDEIDEAYDITASNIRKAMEETTSYMDHGHTITAQFPVLR</sequence>
<dbReference type="GO" id="GO:0008080">
    <property type="term" value="F:N-acetyltransferase activity"/>
    <property type="evidence" value="ECO:0007669"/>
    <property type="project" value="UniProtKB-ARBA"/>
</dbReference>
<keyword evidence="1 4" id="KW-0808">Transferase</keyword>
<dbReference type="AlphaFoldDB" id="A0A087AA07"/>
<dbReference type="Proteomes" id="UP000028995">
    <property type="component" value="Unassembled WGS sequence"/>
</dbReference>
<reference evidence="4 5" key="1">
    <citation type="submission" date="2014-03" db="EMBL/GenBank/DDBJ databases">
        <title>Genomics of Bifidobacteria.</title>
        <authorList>
            <person name="Ventura M."/>
            <person name="Milani C."/>
            <person name="Lugli G.A."/>
        </authorList>
    </citation>
    <scope>NUCLEOTIDE SEQUENCE [LARGE SCALE GENOMIC DNA]</scope>
    <source>
        <strain evidence="4 5">LMG 10510</strain>
    </source>
</reference>
<name>A0A087AA07_9BIFI</name>
<dbReference type="PANTHER" id="PTHR10908">
    <property type="entry name" value="SEROTONIN N-ACETYLTRANSFERASE"/>
    <property type="match status" value="1"/>
</dbReference>
<evidence type="ECO:0000313" key="4">
    <source>
        <dbReference type="EMBL" id="KFI55607.1"/>
    </source>
</evidence>
<dbReference type="eggNOG" id="COG3153">
    <property type="taxonomic scope" value="Bacteria"/>
</dbReference>
<feature type="domain" description="N-acetyltransferase" evidence="3">
    <location>
        <begin position="4"/>
        <end position="177"/>
    </location>
</feature>
<evidence type="ECO:0000256" key="1">
    <source>
        <dbReference type="ARBA" id="ARBA00022679"/>
    </source>
</evidence>
<keyword evidence="5" id="KW-1185">Reference proteome</keyword>
<comment type="caution">
    <text evidence="4">The sequence shown here is derived from an EMBL/GenBank/DDBJ whole genome shotgun (WGS) entry which is preliminary data.</text>
</comment>
<dbReference type="SUPFAM" id="SSF55729">
    <property type="entry name" value="Acyl-CoA N-acyltransferases (Nat)"/>
    <property type="match status" value="1"/>
</dbReference>
<evidence type="ECO:0000256" key="2">
    <source>
        <dbReference type="ARBA" id="ARBA00023315"/>
    </source>
</evidence>
<dbReference type="InterPro" id="IPR016181">
    <property type="entry name" value="Acyl_CoA_acyltransferase"/>
</dbReference>
<evidence type="ECO:0000259" key="3">
    <source>
        <dbReference type="PROSITE" id="PS51186"/>
    </source>
</evidence>
<dbReference type="InterPro" id="IPR051635">
    <property type="entry name" value="SNAT-like"/>
</dbReference>
<dbReference type="STRING" id="35760.BCHO_1650"/>
<dbReference type="Gene3D" id="3.40.630.30">
    <property type="match status" value="1"/>
</dbReference>
<dbReference type="InterPro" id="IPR000182">
    <property type="entry name" value="GNAT_dom"/>
</dbReference>
<dbReference type="PANTHER" id="PTHR10908:SF0">
    <property type="entry name" value="SEROTONIN N-ACETYLTRANSFERASE"/>
    <property type="match status" value="1"/>
</dbReference>
<accession>A0A087AA07</accession>
<protein>
    <submittedName>
        <fullName evidence="4">Arylalkylamine N-acetyltransferase</fullName>
    </submittedName>
</protein>
<dbReference type="EMBL" id="JGYU01000013">
    <property type="protein sequence ID" value="KFI55607.1"/>
    <property type="molecule type" value="Genomic_DNA"/>
</dbReference>
<proteinExistence type="predicted"/>
<dbReference type="PROSITE" id="PS51186">
    <property type="entry name" value="GNAT"/>
    <property type="match status" value="1"/>
</dbReference>
<evidence type="ECO:0000313" key="5">
    <source>
        <dbReference type="Proteomes" id="UP000028995"/>
    </source>
</evidence>
<organism evidence="4 5">
    <name type="scientific">Bifidobacterium choerinum</name>
    <dbReference type="NCBI Taxonomy" id="35760"/>
    <lineage>
        <taxon>Bacteria</taxon>
        <taxon>Bacillati</taxon>
        <taxon>Actinomycetota</taxon>
        <taxon>Actinomycetes</taxon>
        <taxon>Bifidobacteriales</taxon>
        <taxon>Bifidobacteriaceae</taxon>
        <taxon>Bifidobacterium</taxon>
    </lineage>
</organism>